<dbReference type="EMBL" id="KN728659">
    <property type="protein sequence ID" value="KIH63431.1"/>
    <property type="molecule type" value="Genomic_DNA"/>
</dbReference>
<dbReference type="PANTHER" id="PTHR12277:SF41">
    <property type="entry name" value="SERINE AMINOPEPTIDASE S33 DOMAIN-CONTAINING PROTEIN"/>
    <property type="match status" value="1"/>
</dbReference>
<gene>
    <name evidence="2" type="ORF">ANCDUO_06268</name>
</gene>
<dbReference type="GO" id="GO:0008474">
    <property type="term" value="F:palmitoyl-(protein) hydrolase activity"/>
    <property type="evidence" value="ECO:0007669"/>
    <property type="project" value="TreeGrafter"/>
</dbReference>
<dbReference type="PANTHER" id="PTHR12277">
    <property type="entry name" value="ALPHA/BETA HYDROLASE DOMAIN-CONTAINING PROTEIN"/>
    <property type="match status" value="1"/>
</dbReference>
<dbReference type="OrthoDB" id="446723at2759"/>
<evidence type="ECO:0000256" key="1">
    <source>
        <dbReference type="SAM" id="SignalP"/>
    </source>
</evidence>
<name>A0A0C2H229_9BILA</name>
<dbReference type="SUPFAM" id="SSF53474">
    <property type="entry name" value="alpha/beta-Hydrolases"/>
    <property type="match status" value="1"/>
</dbReference>
<keyword evidence="1" id="KW-0732">Signal</keyword>
<sequence>MPEWGRLSVGTIVLMLLLELKGACASKGISILMYIACVRIAAPGRSRYSILYSHPNASDLSDHLMGVPSLLDLARFHKCDVYSYDYSGYGISSGHPSESNQKADIRALYD</sequence>
<evidence type="ECO:0008006" key="4">
    <source>
        <dbReference type="Google" id="ProtNLM"/>
    </source>
</evidence>
<organism evidence="2 3">
    <name type="scientific">Ancylostoma duodenale</name>
    <dbReference type="NCBI Taxonomy" id="51022"/>
    <lineage>
        <taxon>Eukaryota</taxon>
        <taxon>Metazoa</taxon>
        <taxon>Ecdysozoa</taxon>
        <taxon>Nematoda</taxon>
        <taxon>Chromadorea</taxon>
        <taxon>Rhabditida</taxon>
        <taxon>Rhabditina</taxon>
        <taxon>Rhabditomorpha</taxon>
        <taxon>Strongyloidea</taxon>
        <taxon>Ancylostomatidae</taxon>
        <taxon>Ancylostomatinae</taxon>
        <taxon>Ancylostoma</taxon>
    </lineage>
</organism>
<feature type="chain" id="PRO_5002149669" description="Serine aminopeptidase S33 domain-containing protein" evidence="1">
    <location>
        <begin position="26"/>
        <end position="110"/>
    </location>
</feature>
<dbReference type="AlphaFoldDB" id="A0A0C2H229"/>
<dbReference type="GO" id="GO:0010008">
    <property type="term" value="C:endosome membrane"/>
    <property type="evidence" value="ECO:0007669"/>
    <property type="project" value="TreeGrafter"/>
</dbReference>
<reference evidence="2 3" key="1">
    <citation type="submission" date="2013-12" db="EMBL/GenBank/DDBJ databases">
        <title>Draft genome of the parsitic nematode Ancylostoma duodenale.</title>
        <authorList>
            <person name="Mitreva M."/>
        </authorList>
    </citation>
    <scope>NUCLEOTIDE SEQUENCE [LARGE SCALE GENOMIC DNA]</scope>
    <source>
        <strain evidence="2 3">Zhejiang</strain>
    </source>
</reference>
<evidence type="ECO:0000313" key="3">
    <source>
        <dbReference type="Proteomes" id="UP000054047"/>
    </source>
</evidence>
<dbReference type="Proteomes" id="UP000054047">
    <property type="component" value="Unassembled WGS sequence"/>
</dbReference>
<dbReference type="GO" id="GO:0005886">
    <property type="term" value="C:plasma membrane"/>
    <property type="evidence" value="ECO:0007669"/>
    <property type="project" value="TreeGrafter"/>
</dbReference>
<proteinExistence type="predicted"/>
<feature type="signal peptide" evidence="1">
    <location>
        <begin position="1"/>
        <end position="25"/>
    </location>
</feature>
<keyword evidence="3" id="KW-1185">Reference proteome</keyword>
<accession>A0A0C2H229</accession>
<protein>
    <recommendedName>
        <fullName evidence="4">Serine aminopeptidase S33 domain-containing protein</fullName>
    </recommendedName>
</protein>
<feature type="non-terminal residue" evidence="2">
    <location>
        <position position="110"/>
    </location>
</feature>
<dbReference type="InterPro" id="IPR029058">
    <property type="entry name" value="AB_hydrolase_fold"/>
</dbReference>
<evidence type="ECO:0000313" key="2">
    <source>
        <dbReference type="EMBL" id="KIH63431.1"/>
    </source>
</evidence>